<dbReference type="CDD" id="cd11386">
    <property type="entry name" value="MCP_signal"/>
    <property type="match status" value="1"/>
</dbReference>
<dbReference type="Pfam" id="PF02203">
    <property type="entry name" value="TarH"/>
    <property type="match status" value="1"/>
</dbReference>
<keyword evidence="6 14" id="KW-0812">Transmembrane</keyword>
<dbReference type="Gene3D" id="1.20.120.30">
    <property type="entry name" value="Aspartate receptor, ligand-binding domain"/>
    <property type="match status" value="1"/>
</dbReference>
<dbReference type="CDD" id="cd19407">
    <property type="entry name" value="Tar_Tsr_sensor"/>
    <property type="match status" value="1"/>
</dbReference>
<keyword evidence="7 14" id="KW-1133">Transmembrane helix</keyword>
<dbReference type="SUPFAM" id="SSF58104">
    <property type="entry name" value="Methyl-accepting chemotaxis protein (MCP) signaling domain"/>
    <property type="match status" value="1"/>
</dbReference>
<keyword evidence="5" id="KW-0997">Cell inner membrane</keyword>
<evidence type="ECO:0000256" key="1">
    <source>
        <dbReference type="ARBA" id="ARBA00004429"/>
    </source>
</evidence>
<dbReference type="PRINTS" id="PR00260">
    <property type="entry name" value="CHEMTRNSDUCR"/>
</dbReference>
<evidence type="ECO:0000313" key="18">
    <source>
        <dbReference type="Proteomes" id="UP000037315"/>
    </source>
</evidence>
<dbReference type="FunFam" id="1.10.287.950:FF:000001">
    <property type="entry name" value="Methyl-accepting chemotaxis sensory transducer"/>
    <property type="match status" value="1"/>
</dbReference>
<dbReference type="SMART" id="SM00283">
    <property type="entry name" value="MA"/>
    <property type="match status" value="1"/>
</dbReference>
<evidence type="ECO:0000259" key="15">
    <source>
        <dbReference type="PROSITE" id="PS50111"/>
    </source>
</evidence>
<evidence type="ECO:0000256" key="9">
    <source>
        <dbReference type="ARBA" id="ARBA00023224"/>
    </source>
</evidence>
<feature type="region of interest" description="Disordered" evidence="13">
    <location>
        <begin position="510"/>
        <end position="554"/>
    </location>
</feature>
<dbReference type="InterPro" id="IPR035440">
    <property type="entry name" value="4HB_MCP_dom_sf"/>
</dbReference>
<dbReference type="GO" id="GO:0006935">
    <property type="term" value="P:chemotaxis"/>
    <property type="evidence" value="ECO:0007669"/>
    <property type="project" value="UniProtKB-KW"/>
</dbReference>
<dbReference type="PROSITE" id="PS50885">
    <property type="entry name" value="HAMP"/>
    <property type="match status" value="1"/>
</dbReference>
<keyword evidence="9 11" id="KW-0807">Transducer</keyword>
<comment type="caution">
    <text evidence="17">The sequence shown here is derived from an EMBL/GenBank/DDBJ whole genome shotgun (WGS) entry which is preliminary data.</text>
</comment>
<dbReference type="Pfam" id="PF00672">
    <property type="entry name" value="HAMP"/>
    <property type="match status" value="1"/>
</dbReference>
<evidence type="ECO:0000256" key="13">
    <source>
        <dbReference type="SAM" id="MobiDB-lite"/>
    </source>
</evidence>
<feature type="transmembrane region" description="Helical" evidence="14">
    <location>
        <begin position="184"/>
        <end position="204"/>
    </location>
</feature>
<organism evidence="17 18">
    <name type="scientific">Franconibacter pulveris</name>
    <dbReference type="NCBI Taxonomy" id="435910"/>
    <lineage>
        <taxon>Bacteria</taxon>
        <taxon>Pseudomonadati</taxon>
        <taxon>Pseudomonadota</taxon>
        <taxon>Gammaproteobacteria</taxon>
        <taxon>Enterobacterales</taxon>
        <taxon>Enterobacteriaceae</taxon>
        <taxon>Franconibacter</taxon>
    </lineage>
</organism>
<evidence type="ECO:0000259" key="16">
    <source>
        <dbReference type="PROSITE" id="PS50885"/>
    </source>
</evidence>
<dbReference type="PANTHER" id="PTHR43531:SF16">
    <property type="entry name" value="METHYL-ACCEPTING CHEMOTAXIS PROTEIN II"/>
    <property type="match status" value="1"/>
</dbReference>
<dbReference type="OrthoDB" id="9765776at2"/>
<reference evidence="17 18" key="1">
    <citation type="submission" date="2015-06" db="EMBL/GenBank/DDBJ databases">
        <title>Genome sequencing of Cronobacter sp. strain DJ34 isolated from petroleum contaminated sludge of Duliajan Oil Fields, Assam, India.</title>
        <authorList>
            <person name="Pal S."/>
            <person name="Banerjee T.D."/>
            <person name="Roy A."/>
            <person name="Sar P."/>
            <person name="Kazy S.K."/>
        </authorList>
    </citation>
    <scope>NUCLEOTIDE SEQUENCE [LARGE SCALE GENOMIC DNA]</scope>
    <source>
        <strain evidence="17 18">DJ34</strain>
    </source>
</reference>
<protein>
    <submittedName>
        <fullName evidence="17">Chemotaxis protein</fullName>
    </submittedName>
</protein>
<dbReference type="GO" id="GO:0004888">
    <property type="term" value="F:transmembrane signaling receptor activity"/>
    <property type="evidence" value="ECO:0007669"/>
    <property type="project" value="InterPro"/>
</dbReference>
<dbReference type="InterPro" id="IPR003660">
    <property type="entry name" value="HAMP_dom"/>
</dbReference>
<keyword evidence="3" id="KW-0488">Methylation</keyword>
<evidence type="ECO:0000256" key="10">
    <source>
        <dbReference type="ARBA" id="ARBA00029447"/>
    </source>
</evidence>
<evidence type="ECO:0000256" key="8">
    <source>
        <dbReference type="ARBA" id="ARBA00023136"/>
    </source>
</evidence>
<dbReference type="InterPro" id="IPR003122">
    <property type="entry name" value="Tar_rcpt_lig-bd"/>
</dbReference>
<dbReference type="GO" id="GO:0007165">
    <property type="term" value="P:signal transduction"/>
    <property type="evidence" value="ECO:0007669"/>
    <property type="project" value="UniProtKB-KW"/>
</dbReference>
<accession>A0A0J8VL07</accession>
<keyword evidence="8 14" id="KW-0472">Membrane</keyword>
<dbReference type="PANTHER" id="PTHR43531">
    <property type="entry name" value="PROTEIN ICFG"/>
    <property type="match status" value="1"/>
</dbReference>
<dbReference type="EMBL" id="LFEJ01000015">
    <property type="protein sequence ID" value="KMV34148.1"/>
    <property type="molecule type" value="Genomic_DNA"/>
</dbReference>
<dbReference type="CDD" id="cd06225">
    <property type="entry name" value="HAMP"/>
    <property type="match status" value="1"/>
</dbReference>
<keyword evidence="2" id="KW-1003">Cell membrane</keyword>
<dbReference type="Proteomes" id="UP000037315">
    <property type="component" value="Unassembled WGS sequence"/>
</dbReference>
<feature type="compositionally biased region" description="Low complexity" evidence="13">
    <location>
        <begin position="521"/>
        <end position="537"/>
    </location>
</feature>
<evidence type="ECO:0000256" key="6">
    <source>
        <dbReference type="ARBA" id="ARBA00022692"/>
    </source>
</evidence>
<dbReference type="Pfam" id="PF00015">
    <property type="entry name" value="MCPsignal"/>
    <property type="match status" value="1"/>
</dbReference>
<dbReference type="AlphaFoldDB" id="A0A0J8VL07"/>
<evidence type="ECO:0000256" key="5">
    <source>
        <dbReference type="ARBA" id="ARBA00022519"/>
    </source>
</evidence>
<dbReference type="InterPro" id="IPR004090">
    <property type="entry name" value="Chemotax_Me-accpt_rcpt"/>
</dbReference>
<dbReference type="STRING" id="1121863.GCA_000621185_03236"/>
<dbReference type="PROSITE" id="PS50111">
    <property type="entry name" value="CHEMOTAXIS_TRANSDUC_2"/>
    <property type="match status" value="1"/>
</dbReference>
<name>A0A0J8VL07_9ENTR</name>
<feature type="coiled-coil region" evidence="12">
    <location>
        <begin position="481"/>
        <end position="508"/>
    </location>
</feature>
<dbReference type="SUPFAM" id="SSF47170">
    <property type="entry name" value="Aspartate receptor, ligand-binding domain"/>
    <property type="match status" value="1"/>
</dbReference>
<evidence type="ECO:0000256" key="11">
    <source>
        <dbReference type="PROSITE-ProRule" id="PRU00284"/>
    </source>
</evidence>
<keyword evidence="18" id="KW-1185">Reference proteome</keyword>
<dbReference type="InterPro" id="IPR004089">
    <property type="entry name" value="MCPsignal_dom"/>
</dbReference>
<keyword evidence="12" id="KW-0175">Coiled coil</keyword>
<evidence type="ECO:0000256" key="12">
    <source>
        <dbReference type="SAM" id="Coils"/>
    </source>
</evidence>
<comment type="subcellular location">
    <subcellularLocation>
        <location evidence="1">Cell inner membrane</location>
        <topology evidence="1">Multi-pass membrane protein</topology>
    </subcellularLocation>
</comment>
<dbReference type="GO" id="GO:0005886">
    <property type="term" value="C:plasma membrane"/>
    <property type="evidence" value="ECO:0007669"/>
    <property type="project" value="UniProtKB-SubCell"/>
</dbReference>
<dbReference type="PATRIC" id="fig|1656095.3.peg.2501"/>
<comment type="similarity">
    <text evidence="10">Belongs to the methyl-accepting chemotaxis (MCP) protein family.</text>
</comment>
<evidence type="ECO:0000256" key="3">
    <source>
        <dbReference type="ARBA" id="ARBA00022481"/>
    </source>
</evidence>
<evidence type="ECO:0000313" key="17">
    <source>
        <dbReference type="EMBL" id="KMV34148.1"/>
    </source>
</evidence>
<gene>
    <name evidence="17" type="ORF">ACH50_12080</name>
</gene>
<keyword evidence="4" id="KW-0145">Chemotaxis</keyword>
<feature type="domain" description="HAMP" evidence="16">
    <location>
        <begin position="206"/>
        <end position="258"/>
    </location>
</feature>
<evidence type="ECO:0000256" key="4">
    <source>
        <dbReference type="ARBA" id="ARBA00022500"/>
    </source>
</evidence>
<evidence type="ECO:0000256" key="2">
    <source>
        <dbReference type="ARBA" id="ARBA00022475"/>
    </source>
</evidence>
<dbReference type="InterPro" id="IPR051310">
    <property type="entry name" value="MCP_chemotaxis"/>
</dbReference>
<dbReference type="NCBIfam" id="NF011622">
    <property type="entry name" value="PRK15048.1"/>
    <property type="match status" value="1"/>
</dbReference>
<dbReference type="SMART" id="SM00319">
    <property type="entry name" value="TarH"/>
    <property type="match status" value="1"/>
</dbReference>
<dbReference type="Gene3D" id="1.10.287.950">
    <property type="entry name" value="Methyl-accepting chemotaxis protein"/>
    <property type="match status" value="1"/>
</dbReference>
<dbReference type="SMART" id="SM00304">
    <property type="entry name" value="HAMP"/>
    <property type="match status" value="1"/>
</dbReference>
<evidence type="ECO:0000256" key="7">
    <source>
        <dbReference type="ARBA" id="ARBA00022989"/>
    </source>
</evidence>
<evidence type="ECO:0000256" key="14">
    <source>
        <dbReference type="SAM" id="Phobius"/>
    </source>
</evidence>
<proteinExistence type="inferred from homology"/>
<feature type="domain" description="Methyl-accepting transducer" evidence="15">
    <location>
        <begin position="263"/>
        <end position="492"/>
    </location>
</feature>
<sequence length="554" mass="59438">MLMLVVGVFILLQLISGSFFFSSLKENQQSFSASHQLRLQQAELNHTWDMLLQTRINLSRSAARMMMDPSNQQSSAKTDLLNSAKKTLAQAQAHYATFKAAPVDQPDIQVLSGQLDTAYQDYAQALGELVQYLESGNLEPYFAQPTQGKQNALQKAMDDYAALNVRIAQDAWQQSAHDYRFAQWQTGVLALVLVAVSALVWYGLRHVLLNPLAVIIGSIREIAAGNLTARINVSGRNEMSELAQSVQHMQQELIDTVTSVRSGTDAIYTGTREIAAGNNDLSSRTEEQAASLEETAASMEQLTSTVKQNADNARQASQLARTASETAQRGGKVVDGVVNTMHDIAASSKKIADIIGVIDGIAFQTNILALNAAVEAARAGEQGRGFAVVAGEVRNLASRSAQAAKEIKALIEDSVTRVDTGSVLVESAGETMQDIVSAVTRVTDIMGEIASASDEQSRGIDQVALAVSEMDRVTQQNASLVEQSAAAAAQLEEQASRLSQAVAAFRLREGETSASMHKPNLSSTLSTTLAPASSPASIPRETAAVGHNDNWETF</sequence>